<sequence>MGKTKNKFTFKILVSYLILAGLAGLAGFFIFSEIQIYISTDTAGENDTKLLKTSALLTNMHEAESLSKLALQSRTKNNFNAYTSKIDSILTDVDSLKTLSESDYQKNLLDSLQILLRKKVANNNELRSLKVRNNATNSIDSAIKKLDNMEASLGIITPEMLAPNIKELPIEAQRAIRKLADFYNQNVPQDKNDLNNTKKIDSILNVSRNLLTEAKIKDFRTQRSLELKEMQVNRNDLELSQQLRNIISAFEREIIVNTYNDNVKKQSALRRSIRLAVFAALLGFVITGIFTFLINRDFWKIQTYREKLEKEKKYSESLLKSREQLISTVSHDLRTPLNTIFGYAELIENSGLTEKQKSYLKNVRSASGYVNDLVNDLLDFSKLEAGQLKVESIPFVPFHLIQETASAIKEIHKEKPIALQLEIDEKLQTTHLGDPFRIRQILNNLIGNAYKFTNKGFIKIKAWTEKRDSGIIAAYISIADSGIGIKEEKQEHIFQEFAQADDDTEKKYGGYGLGLTISKKLTELLDGSLHMKSEEDKGSTFTVQLPLQPTNAITPTTPDTLLKSGASLSILVIDDDTAMLQLLQEVCANSNIKAMVYSDFNDIKKEMNTPYDAVITDIQMPNINGFKVLEKLKSGLYTHYTHQPIIAMTGRRDLDMNVYTKAGFDKTIQKPFSKTTFFTVLGEFFPDSFLPKKEQNEDEIIKNESNLFNLSLISSFLDKNEDALNEILETFLIETQSNMVQLKTAIEHEDLNKINDISHKMLPMFRQLKAEDCIPILEAFEQLESIFENDLKSKFYSLKNKVTALELALRHYISTSPSYSD</sequence>
<dbReference type="PROSITE" id="PS50109">
    <property type="entry name" value="HIS_KIN"/>
    <property type="match status" value="1"/>
</dbReference>
<feature type="modified residue" description="4-aspartylphosphate" evidence="6">
    <location>
        <position position="617"/>
    </location>
</feature>
<dbReference type="AlphaFoldDB" id="A0A7H9AQ89"/>
<dbReference type="FunFam" id="3.30.565.10:FF:000010">
    <property type="entry name" value="Sensor histidine kinase RcsC"/>
    <property type="match status" value="1"/>
</dbReference>
<reference evidence="10 11" key="1">
    <citation type="journal article" date="2006" name="Int. J. Syst. Evol. Microbiol.">
        <title>Costertonia aggregata gen. nov., sp. nov., a mesophilic marine bacterium of the family Flavobacteriaceae, isolated from a mature biofilm.</title>
        <authorList>
            <person name="Kwon K.K."/>
            <person name="Lee Y.K."/>
            <person name="Lee H.K."/>
        </authorList>
    </citation>
    <scope>NUCLEOTIDE SEQUENCE [LARGE SCALE GENOMIC DNA]</scope>
    <source>
        <strain evidence="10 11">KCCM 42265</strain>
    </source>
</reference>
<dbReference type="SUPFAM" id="SSF47226">
    <property type="entry name" value="Histidine-containing phosphotransfer domain, HPT domain"/>
    <property type="match status" value="1"/>
</dbReference>
<dbReference type="EC" id="2.7.13.3" evidence="2"/>
<keyword evidence="7" id="KW-1133">Transmembrane helix</keyword>
<dbReference type="SUPFAM" id="SSF47384">
    <property type="entry name" value="Homodimeric domain of signal transducing histidine kinase"/>
    <property type="match status" value="1"/>
</dbReference>
<dbReference type="InterPro" id="IPR036890">
    <property type="entry name" value="HATPase_C_sf"/>
</dbReference>
<dbReference type="Pfam" id="PF02518">
    <property type="entry name" value="HATPase_c"/>
    <property type="match status" value="1"/>
</dbReference>
<dbReference type="SMART" id="SM00388">
    <property type="entry name" value="HisKA"/>
    <property type="match status" value="1"/>
</dbReference>
<dbReference type="InterPro" id="IPR003594">
    <property type="entry name" value="HATPase_dom"/>
</dbReference>
<dbReference type="GO" id="GO:0000155">
    <property type="term" value="F:phosphorelay sensor kinase activity"/>
    <property type="evidence" value="ECO:0007669"/>
    <property type="project" value="InterPro"/>
</dbReference>
<evidence type="ECO:0000256" key="4">
    <source>
        <dbReference type="ARBA" id="ARBA00022679"/>
    </source>
</evidence>
<evidence type="ECO:0000256" key="3">
    <source>
        <dbReference type="ARBA" id="ARBA00022553"/>
    </source>
</evidence>
<dbReference type="InterPro" id="IPR003661">
    <property type="entry name" value="HisK_dim/P_dom"/>
</dbReference>
<dbReference type="InterPro" id="IPR004358">
    <property type="entry name" value="Sig_transdc_His_kin-like_C"/>
</dbReference>
<dbReference type="SUPFAM" id="SSF52172">
    <property type="entry name" value="CheY-like"/>
    <property type="match status" value="1"/>
</dbReference>
<gene>
    <name evidence="10" type="ORF">HYG79_09870</name>
</gene>
<dbReference type="PRINTS" id="PR00344">
    <property type="entry name" value="BCTRLSENSOR"/>
</dbReference>
<dbReference type="Gene3D" id="1.20.120.160">
    <property type="entry name" value="HPT domain"/>
    <property type="match status" value="1"/>
</dbReference>
<evidence type="ECO:0000313" key="11">
    <source>
        <dbReference type="Proteomes" id="UP000509302"/>
    </source>
</evidence>
<dbReference type="Pfam" id="PF00072">
    <property type="entry name" value="Response_reg"/>
    <property type="match status" value="1"/>
</dbReference>
<dbReference type="Gene3D" id="1.10.287.130">
    <property type="match status" value="1"/>
</dbReference>
<evidence type="ECO:0000256" key="5">
    <source>
        <dbReference type="ARBA" id="ARBA00022777"/>
    </source>
</evidence>
<organism evidence="10 11">
    <name type="scientific">Costertonia aggregata</name>
    <dbReference type="NCBI Taxonomy" id="343403"/>
    <lineage>
        <taxon>Bacteria</taxon>
        <taxon>Pseudomonadati</taxon>
        <taxon>Bacteroidota</taxon>
        <taxon>Flavobacteriia</taxon>
        <taxon>Flavobacteriales</taxon>
        <taxon>Flavobacteriaceae</taxon>
        <taxon>Costertonia</taxon>
    </lineage>
</organism>
<protein>
    <recommendedName>
        <fullName evidence="2">histidine kinase</fullName>
        <ecNumber evidence="2">2.7.13.3</ecNumber>
    </recommendedName>
</protein>
<evidence type="ECO:0000256" key="6">
    <source>
        <dbReference type="PROSITE-ProRule" id="PRU00169"/>
    </source>
</evidence>
<dbReference type="RefSeq" id="WP_179241928.1">
    <property type="nucleotide sequence ID" value="NZ_CP058595.1"/>
</dbReference>
<accession>A0A7H9AQ89</accession>
<feature type="transmembrane region" description="Helical" evidence="7">
    <location>
        <begin position="275"/>
        <end position="295"/>
    </location>
</feature>
<proteinExistence type="predicted"/>
<keyword evidence="7" id="KW-0812">Transmembrane</keyword>
<keyword evidence="11" id="KW-1185">Reference proteome</keyword>
<evidence type="ECO:0000313" key="10">
    <source>
        <dbReference type="EMBL" id="QLG45641.1"/>
    </source>
</evidence>
<keyword evidence="4" id="KW-0808">Transferase</keyword>
<evidence type="ECO:0000259" key="8">
    <source>
        <dbReference type="PROSITE" id="PS50109"/>
    </source>
</evidence>
<dbReference type="InterPro" id="IPR036097">
    <property type="entry name" value="HisK_dim/P_sf"/>
</dbReference>
<evidence type="ECO:0000259" key="9">
    <source>
        <dbReference type="PROSITE" id="PS50110"/>
    </source>
</evidence>
<dbReference type="Pfam" id="PF00512">
    <property type="entry name" value="HisKA"/>
    <property type="match status" value="1"/>
</dbReference>
<evidence type="ECO:0000256" key="2">
    <source>
        <dbReference type="ARBA" id="ARBA00012438"/>
    </source>
</evidence>
<keyword evidence="3 6" id="KW-0597">Phosphoprotein</keyword>
<dbReference type="InterPro" id="IPR005467">
    <property type="entry name" value="His_kinase_dom"/>
</dbReference>
<dbReference type="Gene3D" id="3.30.565.10">
    <property type="entry name" value="Histidine kinase-like ATPase, C-terminal domain"/>
    <property type="match status" value="1"/>
</dbReference>
<evidence type="ECO:0000256" key="1">
    <source>
        <dbReference type="ARBA" id="ARBA00000085"/>
    </source>
</evidence>
<feature type="transmembrane region" description="Helical" evidence="7">
    <location>
        <begin position="12"/>
        <end position="31"/>
    </location>
</feature>
<dbReference type="PROSITE" id="PS50110">
    <property type="entry name" value="RESPONSE_REGULATORY"/>
    <property type="match status" value="1"/>
</dbReference>
<dbReference type="CDD" id="cd00082">
    <property type="entry name" value="HisKA"/>
    <property type="match status" value="1"/>
</dbReference>
<dbReference type="SMART" id="SM00387">
    <property type="entry name" value="HATPase_c"/>
    <property type="match status" value="1"/>
</dbReference>
<dbReference type="InterPro" id="IPR036641">
    <property type="entry name" value="HPT_dom_sf"/>
</dbReference>
<dbReference type="EMBL" id="CP058595">
    <property type="protein sequence ID" value="QLG45641.1"/>
    <property type="molecule type" value="Genomic_DNA"/>
</dbReference>
<dbReference type="SUPFAM" id="SSF55874">
    <property type="entry name" value="ATPase domain of HSP90 chaperone/DNA topoisomerase II/histidine kinase"/>
    <property type="match status" value="1"/>
</dbReference>
<dbReference type="CDD" id="cd16922">
    <property type="entry name" value="HATPase_EvgS-ArcB-TorS-like"/>
    <property type="match status" value="1"/>
</dbReference>
<dbReference type="SMART" id="SM00448">
    <property type="entry name" value="REC"/>
    <property type="match status" value="1"/>
</dbReference>
<dbReference type="PANTHER" id="PTHR43047">
    <property type="entry name" value="TWO-COMPONENT HISTIDINE PROTEIN KINASE"/>
    <property type="match status" value="1"/>
</dbReference>
<keyword evidence="7" id="KW-0472">Membrane</keyword>
<dbReference type="Proteomes" id="UP000509302">
    <property type="component" value="Chromosome"/>
</dbReference>
<evidence type="ECO:0000256" key="7">
    <source>
        <dbReference type="SAM" id="Phobius"/>
    </source>
</evidence>
<comment type="catalytic activity">
    <reaction evidence="1">
        <text>ATP + protein L-histidine = ADP + protein N-phospho-L-histidine.</text>
        <dbReference type="EC" id="2.7.13.3"/>
    </reaction>
</comment>
<keyword evidence="5" id="KW-0418">Kinase</keyword>
<dbReference type="Gene3D" id="3.40.50.2300">
    <property type="match status" value="1"/>
</dbReference>
<feature type="domain" description="Histidine kinase" evidence="8">
    <location>
        <begin position="328"/>
        <end position="549"/>
    </location>
</feature>
<name>A0A7H9AQ89_9FLAO</name>
<dbReference type="PANTHER" id="PTHR43047:SF64">
    <property type="entry name" value="HISTIDINE KINASE CONTAINING CHEY-HOMOLOGOUS RECEIVER DOMAIN AND PAS DOMAIN-RELATED"/>
    <property type="match status" value="1"/>
</dbReference>
<dbReference type="InterPro" id="IPR001789">
    <property type="entry name" value="Sig_transdc_resp-reg_receiver"/>
</dbReference>
<dbReference type="KEGG" id="cagg:HYG79_09870"/>
<feature type="domain" description="Response regulatory" evidence="9">
    <location>
        <begin position="569"/>
        <end position="685"/>
    </location>
</feature>
<dbReference type="InterPro" id="IPR011006">
    <property type="entry name" value="CheY-like_superfamily"/>
</dbReference>